<dbReference type="SMART" id="SM00382">
    <property type="entry name" value="AAA"/>
    <property type="match status" value="1"/>
</dbReference>
<dbReference type="Pfam" id="PF13335">
    <property type="entry name" value="Mg_chelatase_C"/>
    <property type="match status" value="1"/>
</dbReference>
<protein>
    <submittedName>
        <fullName evidence="4">ATP-binding protein</fullName>
    </submittedName>
    <submittedName>
        <fullName evidence="3">Competence protein ComM</fullName>
    </submittedName>
</protein>
<dbReference type="Proteomes" id="UP000095787">
    <property type="component" value="Unassembled WGS sequence"/>
</dbReference>
<dbReference type="InterPro" id="IPR025158">
    <property type="entry name" value="Mg_chelat-rel_C"/>
</dbReference>
<dbReference type="CDD" id="cd00009">
    <property type="entry name" value="AAA"/>
    <property type="match status" value="1"/>
</dbReference>
<dbReference type="SUPFAM" id="SSF54211">
    <property type="entry name" value="Ribosomal protein S5 domain 2-like"/>
    <property type="match status" value="1"/>
</dbReference>
<dbReference type="GeneID" id="97328273"/>
<reference evidence="3" key="1">
    <citation type="submission" date="2015-09" db="EMBL/GenBank/DDBJ databases">
        <authorList>
            <consortium name="Pathogen Informatics"/>
        </authorList>
    </citation>
    <scope>NUCLEOTIDE SEQUENCE [LARGE SCALE GENOMIC DNA]</scope>
    <source>
        <strain evidence="3">2789STDY5834841</strain>
    </source>
</reference>
<dbReference type="InterPro" id="IPR014721">
    <property type="entry name" value="Ribsml_uS5_D2-typ_fold_subgr"/>
</dbReference>
<evidence type="ECO:0000313" key="4">
    <source>
        <dbReference type="EMBL" id="RYS76006.1"/>
    </source>
</evidence>
<evidence type="ECO:0000256" key="1">
    <source>
        <dbReference type="ARBA" id="ARBA00006354"/>
    </source>
</evidence>
<proteinExistence type="inferred from homology"/>
<dbReference type="Proteomes" id="UP000292665">
    <property type="component" value="Unassembled WGS sequence"/>
</dbReference>
<keyword evidence="4" id="KW-0547">Nucleotide-binding</keyword>
<accession>A0A174EE63</accession>
<reference evidence="4 5" key="2">
    <citation type="journal article" date="2019" name="Science, e1252229">
        <title>Invertible promoters mediate bacterial phase variation, antibiotic resistance, and host adaptation in the gut.</title>
        <authorList>
            <person name="Jiang X."/>
            <person name="Hall A.B."/>
            <person name="Arthur T.D."/>
            <person name="Plichta D.R."/>
            <person name="Covington C.T."/>
            <person name="Poyet M."/>
            <person name="Crothers J."/>
            <person name="Moses P.L."/>
            <person name="Tolonen A.C."/>
            <person name="Vlamakis H."/>
            <person name="Alm E.J."/>
            <person name="Xavier R.J."/>
        </authorList>
    </citation>
    <scope>NUCLEOTIDE SEQUENCE [LARGE SCALE GENOMIC DNA]</scope>
    <source>
        <strain evidence="4">Aa_0143</strain>
        <strain evidence="5">aa_0143</strain>
    </source>
</reference>
<gene>
    <name evidence="3" type="primary">comM</name>
    <name evidence="4" type="ORF">EAI93_13705</name>
    <name evidence="3" type="ORF">ERS852456_02314</name>
</gene>
<name>A0A174EE63_9FIRM</name>
<dbReference type="Gene3D" id="3.30.230.10">
    <property type="match status" value="1"/>
</dbReference>
<dbReference type="InterPro" id="IPR003593">
    <property type="entry name" value="AAA+_ATPase"/>
</dbReference>
<dbReference type="PRINTS" id="PR00830">
    <property type="entry name" value="ENDOLAPTASE"/>
</dbReference>
<dbReference type="InterPro" id="IPR027417">
    <property type="entry name" value="P-loop_NTPase"/>
</dbReference>
<dbReference type="EMBL" id="CYZO01000035">
    <property type="protein sequence ID" value="CUO35068.1"/>
    <property type="molecule type" value="Genomic_DNA"/>
</dbReference>
<dbReference type="AlphaFoldDB" id="A0A174EE63"/>
<dbReference type="RefSeq" id="WP_004847174.1">
    <property type="nucleotide sequence ID" value="NZ_CATVPX010000036.1"/>
</dbReference>
<dbReference type="GO" id="GO:0005524">
    <property type="term" value="F:ATP binding"/>
    <property type="evidence" value="ECO:0007669"/>
    <property type="project" value="UniProtKB-KW"/>
</dbReference>
<evidence type="ECO:0000313" key="3">
    <source>
        <dbReference type="EMBL" id="CUO35068.1"/>
    </source>
</evidence>
<feature type="domain" description="AAA+ ATPase" evidence="2">
    <location>
        <begin position="219"/>
        <end position="400"/>
    </location>
</feature>
<dbReference type="InterPro" id="IPR004482">
    <property type="entry name" value="Mg_chelat-rel"/>
</dbReference>
<dbReference type="Pfam" id="PF13541">
    <property type="entry name" value="ChlI"/>
    <property type="match status" value="1"/>
</dbReference>
<dbReference type="PANTHER" id="PTHR32039">
    <property type="entry name" value="MAGNESIUM-CHELATASE SUBUNIT CHLI"/>
    <property type="match status" value="1"/>
</dbReference>
<dbReference type="PANTHER" id="PTHR32039:SF7">
    <property type="entry name" value="COMPETENCE PROTEIN COMM"/>
    <property type="match status" value="1"/>
</dbReference>
<dbReference type="EMBL" id="RCYR01000055">
    <property type="protein sequence ID" value="RYS76006.1"/>
    <property type="molecule type" value="Genomic_DNA"/>
</dbReference>
<dbReference type="InterPro" id="IPR000523">
    <property type="entry name" value="Mg_chelatse_chII-like_cat_dom"/>
</dbReference>
<evidence type="ECO:0000259" key="2">
    <source>
        <dbReference type="SMART" id="SM00382"/>
    </source>
</evidence>
<dbReference type="NCBIfam" id="TIGR00368">
    <property type="entry name" value="YifB family Mg chelatase-like AAA ATPase"/>
    <property type="match status" value="1"/>
</dbReference>
<dbReference type="InterPro" id="IPR020568">
    <property type="entry name" value="Ribosomal_Su5_D2-typ_SF"/>
</dbReference>
<dbReference type="Gene3D" id="3.40.50.300">
    <property type="entry name" value="P-loop containing nucleotide triphosphate hydrolases"/>
    <property type="match status" value="1"/>
</dbReference>
<sequence length="514" mass="56969">MSFSTILSAVIEGLEVAFIHVEADISNGLPVFHMVGYLSSEVKEAGERVRTAIKNSGFEYPAKRTVVNLSPATMRKHGASFDLPIAAAILTALGQIEKPEKDCLIIGELSLGGSVKKVSGVLPIVMEAKEKGVRKCIVPSENVTEASLVSEMEIVGAATLQEAVEAMQNRRKRKKIQNKEITDCGNLRKTVQKETKFPDFADMKGQEFVKRAAEIAVAGGHNLLLIGPPGSGKSMTAKCIAGILPPLDLRESLEITKIYSVLGLVDEKTPLIVDRPFREVHHTATKAALIGGGTIPHPGEISLAHKGVLFLDELPEFRRDTLEVLRQPLEERYVNLSRTYGNYTFPANFMLVAAMNPCPCGCFPNANCTCTPLQIQAYQNRISRPFLDRIDLCVEASQVKYEHLSDEQKGESSKEIRKRICRVREMQRIRYKETGNLTNAMLEGDALNKYCKLGTKEKKVMEQAFSVMNLTARGYSRILKTARTIADLEESDAIKVKHLQEALGYRMDNRKYTV</sequence>
<dbReference type="InterPro" id="IPR045006">
    <property type="entry name" value="CHLI-like"/>
</dbReference>
<dbReference type="Pfam" id="PF01078">
    <property type="entry name" value="Mg_chelatase"/>
    <property type="match status" value="1"/>
</dbReference>
<evidence type="ECO:0000313" key="5">
    <source>
        <dbReference type="Proteomes" id="UP000292665"/>
    </source>
</evidence>
<organism evidence="3">
    <name type="scientific">[Ruminococcus] torques</name>
    <dbReference type="NCBI Taxonomy" id="33039"/>
    <lineage>
        <taxon>Bacteria</taxon>
        <taxon>Bacillati</taxon>
        <taxon>Bacillota</taxon>
        <taxon>Clostridia</taxon>
        <taxon>Lachnospirales</taxon>
        <taxon>Lachnospiraceae</taxon>
        <taxon>Mediterraneibacter</taxon>
    </lineage>
</organism>
<comment type="similarity">
    <text evidence="1">Belongs to the Mg-chelatase subunits D/I family. ComM subfamily.</text>
</comment>
<dbReference type="SUPFAM" id="SSF52540">
    <property type="entry name" value="P-loop containing nucleoside triphosphate hydrolases"/>
    <property type="match status" value="1"/>
</dbReference>
<keyword evidence="4" id="KW-0067">ATP-binding</keyword>